<dbReference type="Pfam" id="PF00534">
    <property type="entry name" value="Glycos_transf_1"/>
    <property type="match status" value="1"/>
</dbReference>
<name>A0ABV8QS72_9BACT</name>
<dbReference type="RefSeq" id="WP_379708385.1">
    <property type="nucleotide sequence ID" value="NZ_JBHSCZ010000002.1"/>
</dbReference>
<dbReference type="Gene3D" id="3.40.50.2000">
    <property type="entry name" value="Glycogen Phosphorylase B"/>
    <property type="match status" value="2"/>
</dbReference>
<dbReference type="Proteomes" id="UP001595907">
    <property type="component" value="Unassembled WGS sequence"/>
</dbReference>
<dbReference type="EC" id="2.4.-.-" evidence="3"/>
<proteinExistence type="predicted"/>
<evidence type="ECO:0000259" key="1">
    <source>
        <dbReference type="Pfam" id="PF00534"/>
    </source>
</evidence>
<dbReference type="GO" id="GO:0016757">
    <property type="term" value="F:glycosyltransferase activity"/>
    <property type="evidence" value="ECO:0007669"/>
    <property type="project" value="UniProtKB-KW"/>
</dbReference>
<reference evidence="4" key="1">
    <citation type="journal article" date="2019" name="Int. J. Syst. Evol. Microbiol.">
        <title>The Global Catalogue of Microorganisms (GCM) 10K type strain sequencing project: providing services to taxonomists for standard genome sequencing and annotation.</title>
        <authorList>
            <consortium name="The Broad Institute Genomics Platform"/>
            <consortium name="The Broad Institute Genome Sequencing Center for Infectious Disease"/>
            <person name="Wu L."/>
            <person name="Ma J."/>
        </authorList>
    </citation>
    <scope>NUCLEOTIDE SEQUENCE [LARGE SCALE GENOMIC DNA]</scope>
    <source>
        <strain evidence="4">CECT 8289</strain>
    </source>
</reference>
<dbReference type="InterPro" id="IPR001296">
    <property type="entry name" value="Glyco_trans_1"/>
</dbReference>
<evidence type="ECO:0000313" key="4">
    <source>
        <dbReference type="Proteomes" id="UP001595907"/>
    </source>
</evidence>
<dbReference type="PANTHER" id="PTHR12526:SF630">
    <property type="entry name" value="GLYCOSYLTRANSFERASE"/>
    <property type="match status" value="1"/>
</dbReference>
<keyword evidence="3" id="KW-0808">Transferase</keyword>
<sequence>MKIAHLIYTEGVAGAEKHLKHLLPQLKLHDINCELIIVCPSFCYETLQNFATALQQKNIPVSIIVAGRSIQLNTLKQINAYLRKNGISILHSHLLRSDLLASLVKLIFYKNLYVISSKHGYNEAVQMAYSRGDKKLKKGIIFYITLFTLKYINKNIAVSGFIANLFFDIGLTKEHFHVIYHGLDLPLQNNVHKLNKDYNAIPPKIVVVGRLETIKGHSYALLVLHEIQKVYPNVQLEIVGIGSIKNELEEQVKMLGLEKNVSFIGFQQNPYQFIAGADIILNPTLGEAFGLVFIEAMGLKTPIIAFDLPAGNEIITNNKTGILVPKANVSEMAKSALHLLQHHDVRNNIAQQAYNAYNTLYTTAIMAANTANFYKTAL</sequence>
<evidence type="ECO:0000313" key="3">
    <source>
        <dbReference type="EMBL" id="MFC4262691.1"/>
    </source>
</evidence>
<dbReference type="EMBL" id="JBHSCZ010000002">
    <property type="protein sequence ID" value="MFC4262691.1"/>
    <property type="molecule type" value="Genomic_DNA"/>
</dbReference>
<dbReference type="InterPro" id="IPR028098">
    <property type="entry name" value="Glyco_trans_4-like_N"/>
</dbReference>
<accession>A0ABV8QS72</accession>
<dbReference type="Pfam" id="PF13439">
    <property type="entry name" value="Glyco_transf_4"/>
    <property type="match status" value="1"/>
</dbReference>
<keyword evidence="4" id="KW-1185">Reference proteome</keyword>
<organism evidence="3 4">
    <name type="scientific">Ferruginibacter yonginensis</name>
    <dbReference type="NCBI Taxonomy" id="1310416"/>
    <lineage>
        <taxon>Bacteria</taxon>
        <taxon>Pseudomonadati</taxon>
        <taxon>Bacteroidota</taxon>
        <taxon>Chitinophagia</taxon>
        <taxon>Chitinophagales</taxon>
        <taxon>Chitinophagaceae</taxon>
        <taxon>Ferruginibacter</taxon>
    </lineage>
</organism>
<dbReference type="SUPFAM" id="SSF53756">
    <property type="entry name" value="UDP-Glycosyltransferase/glycogen phosphorylase"/>
    <property type="match status" value="1"/>
</dbReference>
<keyword evidence="3" id="KW-0328">Glycosyltransferase</keyword>
<evidence type="ECO:0000259" key="2">
    <source>
        <dbReference type="Pfam" id="PF13439"/>
    </source>
</evidence>
<protein>
    <submittedName>
        <fullName evidence="3">Glycosyltransferase</fullName>
        <ecNumber evidence="3">2.4.-.-</ecNumber>
    </submittedName>
</protein>
<dbReference type="PANTHER" id="PTHR12526">
    <property type="entry name" value="GLYCOSYLTRANSFERASE"/>
    <property type="match status" value="1"/>
</dbReference>
<feature type="domain" description="Glycosyl transferase family 1" evidence="1">
    <location>
        <begin position="202"/>
        <end position="355"/>
    </location>
</feature>
<gene>
    <name evidence="3" type="ORF">ACFOWM_07375</name>
</gene>
<feature type="domain" description="Glycosyltransferase subfamily 4-like N-terminal" evidence="2">
    <location>
        <begin position="13"/>
        <end position="185"/>
    </location>
</feature>
<comment type="caution">
    <text evidence="3">The sequence shown here is derived from an EMBL/GenBank/DDBJ whole genome shotgun (WGS) entry which is preliminary data.</text>
</comment>
<dbReference type="CDD" id="cd03811">
    <property type="entry name" value="GT4_GT28_WabH-like"/>
    <property type="match status" value="1"/>
</dbReference>